<name>A0ABR1FFR7_9ASCO</name>
<gene>
    <name evidence="10" type="ORF">BZA70DRAFT_272715</name>
</gene>
<dbReference type="PANTHER" id="PTHR13391:SF0">
    <property type="entry name" value="PROTEIN MISATO HOMOLOG 1"/>
    <property type="match status" value="1"/>
</dbReference>
<keyword evidence="11" id="KW-1185">Reference proteome</keyword>
<dbReference type="InterPro" id="IPR049942">
    <property type="entry name" value="DML1/Misato"/>
</dbReference>
<dbReference type="Gene3D" id="3.40.50.1440">
    <property type="entry name" value="Tubulin/FtsZ, GTPase domain"/>
    <property type="match status" value="1"/>
</dbReference>
<dbReference type="Proteomes" id="UP001498771">
    <property type="component" value="Unassembled WGS sequence"/>
</dbReference>
<dbReference type="InterPro" id="IPR029209">
    <property type="entry name" value="DML1/Misato_tubulin"/>
</dbReference>
<evidence type="ECO:0000256" key="1">
    <source>
        <dbReference type="ARBA" id="ARBA00003757"/>
    </source>
</evidence>
<evidence type="ECO:0000256" key="7">
    <source>
        <dbReference type="SAM" id="MobiDB-lite"/>
    </source>
</evidence>
<dbReference type="InterPro" id="IPR019605">
    <property type="entry name" value="Misato_II_tubulin-like"/>
</dbReference>
<evidence type="ECO:0000256" key="3">
    <source>
        <dbReference type="ARBA" id="ARBA00008507"/>
    </source>
</evidence>
<dbReference type="Pfam" id="PF10644">
    <property type="entry name" value="Misat_Tub_SegII"/>
    <property type="match status" value="1"/>
</dbReference>
<protein>
    <recommendedName>
        <fullName evidence="4">Protein DML1</fullName>
    </recommendedName>
    <alternativeName>
        <fullName evidence="5">Protein dml1</fullName>
    </alternativeName>
</protein>
<dbReference type="Pfam" id="PF14881">
    <property type="entry name" value="Tubulin_3"/>
    <property type="match status" value="1"/>
</dbReference>
<feature type="region of interest" description="Disordered" evidence="7">
    <location>
        <begin position="493"/>
        <end position="533"/>
    </location>
</feature>
<comment type="function">
    <text evidence="1">Involved in the partitioning of the mitochondrial organelle and mitochondrial DNA (mtDNA) inheritance.</text>
</comment>
<comment type="subcellular location">
    <subcellularLocation>
        <location evidence="2">Mitochondrion</location>
    </subcellularLocation>
</comment>
<feature type="domain" description="DML1/Misato tubulin" evidence="9">
    <location>
        <begin position="138"/>
        <end position="336"/>
    </location>
</feature>
<accession>A0ABR1FFR7</accession>
<evidence type="ECO:0000259" key="8">
    <source>
        <dbReference type="Pfam" id="PF10644"/>
    </source>
</evidence>
<dbReference type="PANTHER" id="PTHR13391">
    <property type="entry name" value="MITOCHONDRIAL DISTRIBUTION REGULATOR MISATO"/>
    <property type="match status" value="1"/>
</dbReference>
<evidence type="ECO:0000259" key="9">
    <source>
        <dbReference type="Pfam" id="PF14881"/>
    </source>
</evidence>
<evidence type="ECO:0000256" key="5">
    <source>
        <dbReference type="ARBA" id="ARBA00022030"/>
    </source>
</evidence>
<feature type="domain" description="Misato Segment II tubulin-like" evidence="8">
    <location>
        <begin position="2"/>
        <end position="127"/>
    </location>
</feature>
<keyword evidence="6" id="KW-0496">Mitochondrion</keyword>
<evidence type="ECO:0000313" key="10">
    <source>
        <dbReference type="EMBL" id="KAK7208008.1"/>
    </source>
</evidence>
<dbReference type="SUPFAM" id="SSF52490">
    <property type="entry name" value="Tubulin nucleotide-binding domain-like"/>
    <property type="match status" value="1"/>
</dbReference>
<sequence>MRELLHLSFSAAANHVTTHFFNTQEAYFTYEEDTSTNYTIAHENNEKKSKAPGRTKIDSYISFRPGLASDGVTETFTPRSLLWDLKGGHGSLKKYNALYDSVPDIPTKVTKIEQPRIEESNYIKALNMTGSTLSPDLPRLSASTARYWADYCNVFHHPRSLLEVGSYVYDPVRAPKGLVRGVPLSEDPARRANSEFRGWQTGVDEFKREASDAGEEALDTQFRNMLEECDMLGGVNVVVDVDSAWGGFASEALELIRDDYIAKSTIAVWGMEDRGDLQRDEQASRIETVLALSAAATAYIPLALPDRCGLLSDVGSLWEAGALFNLAFETLTLPARVRAGDPARADMLEIIEAATFGIEGERQFVSDVRVAAGDESVALGGQNSVNDGWMDARTRRQRAYRREKKSSAASSFGSTGVVRGYASASALTDAWARFPADEKWKLMREARLAWPLLTSAPAMSIAAGDVVSAGARSTTRTAATLAQMAEFVEQCWRSTSSGRHGSSDRGEVLEELDEARQPYVDEFEDESEEEEEE</sequence>
<dbReference type="EMBL" id="JBBJBU010000001">
    <property type="protein sequence ID" value="KAK7208008.1"/>
    <property type="molecule type" value="Genomic_DNA"/>
</dbReference>
<comment type="similarity">
    <text evidence="3">Belongs to the misato family.</text>
</comment>
<proteinExistence type="inferred from homology"/>
<dbReference type="RefSeq" id="XP_064771041.1">
    <property type="nucleotide sequence ID" value="XM_064911710.1"/>
</dbReference>
<organism evidence="10 11">
    <name type="scientific">Myxozyma melibiosi</name>
    <dbReference type="NCBI Taxonomy" id="54550"/>
    <lineage>
        <taxon>Eukaryota</taxon>
        <taxon>Fungi</taxon>
        <taxon>Dikarya</taxon>
        <taxon>Ascomycota</taxon>
        <taxon>Saccharomycotina</taxon>
        <taxon>Lipomycetes</taxon>
        <taxon>Lipomycetales</taxon>
        <taxon>Lipomycetaceae</taxon>
        <taxon>Myxozyma</taxon>
    </lineage>
</organism>
<dbReference type="GeneID" id="90037222"/>
<reference evidence="10 11" key="1">
    <citation type="submission" date="2024-03" db="EMBL/GenBank/DDBJ databases">
        <title>Genome-scale model development and genomic sequencing of the oleaginous clade Lipomyces.</title>
        <authorList>
            <consortium name="Lawrence Berkeley National Laboratory"/>
            <person name="Czajka J.J."/>
            <person name="Han Y."/>
            <person name="Kim J."/>
            <person name="Mondo S.J."/>
            <person name="Hofstad B.A."/>
            <person name="Robles A."/>
            <person name="Haridas S."/>
            <person name="Riley R."/>
            <person name="LaButti K."/>
            <person name="Pangilinan J."/>
            <person name="Andreopoulos W."/>
            <person name="Lipzen A."/>
            <person name="Yan J."/>
            <person name="Wang M."/>
            <person name="Ng V."/>
            <person name="Grigoriev I.V."/>
            <person name="Spatafora J.W."/>
            <person name="Magnuson J.K."/>
            <person name="Baker S.E."/>
            <person name="Pomraning K.R."/>
        </authorList>
    </citation>
    <scope>NUCLEOTIDE SEQUENCE [LARGE SCALE GENOMIC DNA]</scope>
    <source>
        <strain evidence="10 11">Phaff 52-87</strain>
    </source>
</reference>
<feature type="compositionally biased region" description="Acidic residues" evidence="7">
    <location>
        <begin position="521"/>
        <end position="533"/>
    </location>
</feature>
<evidence type="ECO:0000256" key="2">
    <source>
        <dbReference type="ARBA" id="ARBA00004173"/>
    </source>
</evidence>
<dbReference type="InterPro" id="IPR036525">
    <property type="entry name" value="Tubulin/FtsZ_GTPase_sf"/>
</dbReference>
<evidence type="ECO:0000256" key="6">
    <source>
        <dbReference type="ARBA" id="ARBA00023128"/>
    </source>
</evidence>
<evidence type="ECO:0000313" key="11">
    <source>
        <dbReference type="Proteomes" id="UP001498771"/>
    </source>
</evidence>
<evidence type="ECO:0000256" key="4">
    <source>
        <dbReference type="ARBA" id="ARBA00014097"/>
    </source>
</evidence>
<comment type="caution">
    <text evidence="10">The sequence shown here is derived from an EMBL/GenBank/DDBJ whole genome shotgun (WGS) entry which is preliminary data.</text>
</comment>